<dbReference type="AlphaFoldDB" id="A0A1C7NGA6"/>
<feature type="compositionally biased region" description="Low complexity" evidence="1">
    <location>
        <begin position="126"/>
        <end position="145"/>
    </location>
</feature>
<feature type="chain" id="PRO_5008889679" evidence="2">
    <location>
        <begin position="22"/>
        <end position="179"/>
    </location>
</feature>
<name>A0A1C7NGA6_9FUNG</name>
<evidence type="ECO:0000313" key="4">
    <source>
        <dbReference type="Proteomes" id="UP000093000"/>
    </source>
</evidence>
<keyword evidence="4" id="KW-1185">Reference proteome</keyword>
<dbReference type="EMBL" id="LUGH01000173">
    <property type="protein sequence ID" value="OBZ88137.1"/>
    <property type="molecule type" value="Genomic_DNA"/>
</dbReference>
<organism evidence="3 4">
    <name type="scientific">Choanephora cucurbitarum</name>
    <dbReference type="NCBI Taxonomy" id="101091"/>
    <lineage>
        <taxon>Eukaryota</taxon>
        <taxon>Fungi</taxon>
        <taxon>Fungi incertae sedis</taxon>
        <taxon>Mucoromycota</taxon>
        <taxon>Mucoromycotina</taxon>
        <taxon>Mucoromycetes</taxon>
        <taxon>Mucorales</taxon>
        <taxon>Mucorineae</taxon>
        <taxon>Choanephoraceae</taxon>
        <taxon>Choanephoroideae</taxon>
        <taxon>Choanephora</taxon>
    </lineage>
</organism>
<sequence length="179" mass="18519">MHLLPLITFALVICLVDGTYGESQIQPQANSKRNSLDIDLVSDLAAGITGGSNRAQSQAGSASSTPQTLTASSSRPGAEGRPVFDFSFGVSAGDVNGEFASRSSSSRSGSNLRNGLCISKRDSLVGKGSSDIGGVSGSSSTGSKLSSERDQQRSNQKGKSCLRGRKPKAARARRHSISL</sequence>
<protein>
    <submittedName>
        <fullName evidence="3">Uncharacterized protein</fullName>
    </submittedName>
</protein>
<evidence type="ECO:0000256" key="2">
    <source>
        <dbReference type="SAM" id="SignalP"/>
    </source>
</evidence>
<dbReference type="Proteomes" id="UP000093000">
    <property type="component" value="Unassembled WGS sequence"/>
</dbReference>
<feature type="region of interest" description="Disordered" evidence="1">
    <location>
        <begin position="126"/>
        <end position="179"/>
    </location>
</feature>
<feature type="signal peptide" evidence="2">
    <location>
        <begin position="1"/>
        <end position="21"/>
    </location>
</feature>
<comment type="caution">
    <text evidence="3">The sequence shown here is derived from an EMBL/GenBank/DDBJ whole genome shotgun (WGS) entry which is preliminary data.</text>
</comment>
<proteinExistence type="predicted"/>
<feature type="region of interest" description="Disordered" evidence="1">
    <location>
        <begin position="51"/>
        <end position="80"/>
    </location>
</feature>
<feature type="compositionally biased region" description="Basic residues" evidence="1">
    <location>
        <begin position="160"/>
        <end position="179"/>
    </location>
</feature>
<gene>
    <name evidence="3" type="ORF">A0J61_03824</name>
</gene>
<dbReference type="InParanoid" id="A0A1C7NGA6"/>
<evidence type="ECO:0000313" key="3">
    <source>
        <dbReference type="EMBL" id="OBZ88137.1"/>
    </source>
</evidence>
<feature type="compositionally biased region" description="Polar residues" evidence="1">
    <location>
        <begin position="51"/>
        <end position="75"/>
    </location>
</feature>
<accession>A0A1C7NGA6</accession>
<evidence type="ECO:0000256" key="1">
    <source>
        <dbReference type="SAM" id="MobiDB-lite"/>
    </source>
</evidence>
<reference evidence="3 4" key="1">
    <citation type="submission" date="2016-03" db="EMBL/GenBank/DDBJ databases">
        <title>Choanephora cucurbitarum.</title>
        <authorList>
            <person name="Min B."/>
            <person name="Park H."/>
            <person name="Park J.-H."/>
            <person name="Shin H.-D."/>
            <person name="Choi I.-G."/>
        </authorList>
    </citation>
    <scope>NUCLEOTIDE SEQUENCE [LARGE SCALE GENOMIC DNA]</scope>
    <source>
        <strain evidence="3 4">KUS-F28377</strain>
    </source>
</reference>
<keyword evidence="2" id="KW-0732">Signal</keyword>